<dbReference type="InterPro" id="IPR043129">
    <property type="entry name" value="ATPase_NBD"/>
</dbReference>
<name>A0A6J7IHB1_9ZZZZ</name>
<dbReference type="CDD" id="cd24032">
    <property type="entry name" value="ASKHA_NBD_TsaB"/>
    <property type="match status" value="1"/>
</dbReference>
<dbReference type="GO" id="GO:0002949">
    <property type="term" value="P:tRNA threonylcarbamoyladenosine modification"/>
    <property type="evidence" value="ECO:0007669"/>
    <property type="project" value="InterPro"/>
</dbReference>
<dbReference type="PROSITE" id="PS51186">
    <property type="entry name" value="GNAT"/>
    <property type="match status" value="1"/>
</dbReference>
<dbReference type="EMBL" id="CAFBMR010000132">
    <property type="protein sequence ID" value="CAB4930290.1"/>
    <property type="molecule type" value="Genomic_DNA"/>
</dbReference>
<accession>A0A6J7IHB1</accession>
<dbReference type="Gene3D" id="3.40.630.30">
    <property type="match status" value="1"/>
</dbReference>
<dbReference type="Pfam" id="PF00814">
    <property type="entry name" value="TsaD"/>
    <property type="match status" value="1"/>
</dbReference>
<protein>
    <submittedName>
        <fullName evidence="4">Unannotated protein</fullName>
    </submittedName>
</protein>
<dbReference type="Gene3D" id="3.30.420.40">
    <property type="match status" value="1"/>
</dbReference>
<evidence type="ECO:0000256" key="1">
    <source>
        <dbReference type="ARBA" id="ARBA00022679"/>
    </source>
</evidence>
<keyword evidence="2" id="KW-0012">Acyltransferase</keyword>
<dbReference type="PANTHER" id="PTHR43877">
    <property type="entry name" value="AMINOALKYLPHOSPHONATE N-ACETYLTRANSFERASE-RELATED-RELATED"/>
    <property type="match status" value="1"/>
</dbReference>
<dbReference type="NCBIfam" id="TIGR03725">
    <property type="entry name" value="T6A_YeaZ"/>
    <property type="match status" value="1"/>
</dbReference>
<evidence type="ECO:0000256" key="2">
    <source>
        <dbReference type="ARBA" id="ARBA00023315"/>
    </source>
</evidence>
<dbReference type="InterPro" id="IPR000182">
    <property type="entry name" value="GNAT_dom"/>
</dbReference>
<dbReference type="AlphaFoldDB" id="A0A6J7IHB1"/>
<dbReference type="GO" id="GO:0008080">
    <property type="term" value="F:N-acetyltransferase activity"/>
    <property type="evidence" value="ECO:0007669"/>
    <property type="project" value="InterPro"/>
</dbReference>
<feature type="domain" description="N-acetyltransferase" evidence="3">
    <location>
        <begin position="236"/>
        <end position="382"/>
    </location>
</feature>
<reference evidence="4" key="1">
    <citation type="submission" date="2020-05" db="EMBL/GenBank/DDBJ databases">
        <authorList>
            <person name="Chiriac C."/>
            <person name="Salcher M."/>
            <person name="Ghai R."/>
            <person name="Kavagutti S V."/>
        </authorList>
    </citation>
    <scope>NUCLEOTIDE SEQUENCE</scope>
</reference>
<evidence type="ECO:0000259" key="3">
    <source>
        <dbReference type="PROSITE" id="PS51186"/>
    </source>
</evidence>
<dbReference type="SUPFAM" id="SSF55729">
    <property type="entry name" value="Acyl-CoA N-acyltransferases (Nat)"/>
    <property type="match status" value="1"/>
</dbReference>
<proteinExistence type="predicted"/>
<dbReference type="InterPro" id="IPR006464">
    <property type="entry name" value="AcTrfase_RimI/Ard1"/>
</dbReference>
<dbReference type="InterPro" id="IPR016181">
    <property type="entry name" value="Acyl_CoA_acyltransferase"/>
</dbReference>
<evidence type="ECO:0000313" key="4">
    <source>
        <dbReference type="EMBL" id="CAB4930290.1"/>
    </source>
</evidence>
<dbReference type="InterPro" id="IPR050832">
    <property type="entry name" value="Bact_Acetyltransf"/>
</dbReference>
<dbReference type="SUPFAM" id="SSF53067">
    <property type="entry name" value="Actin-like ATPase domain"/>
    <property type="match status" value="1"/>
</dbReference>
<keyword evidence="1" id="KW-0808">Transferase</keyword>
<sequence length="382" mass="40407">MMRLLALDTATPASTVAVHDGDRVLASRRVTDASQHAEVLAVLVRDVLVEAGVTMSELTHIACGVGPGPFTGLRVGLATAKTMGYALGIPVVGICSLDAIAREHQTTAAEAITVVTGARRHEFYWASYDPAGTRIAGPEVAREENLPNSGVVVGAPTSPAIPDAYWIAEIAVEAISRGEEAAPPGAVNVEQPAGGDGTNTADFIRGRTLLAAEALYLRRPDAVPPASAVAATAARPNVRLMRWWDIDAVSALEPQLFSTTAWSASTFWSELAGAPDTRHYVVAEEMGQIVGYAGITIYPPEAEVQTIAVAPLQQRHGTGRALLETLLGESVARGCSRMLLEVRADNAAAISLYESFGFVINGRRRDYYGAGHDAVLMQRDAQ</sequence>
<gene>
    <name evidence="4" type="ORF">UFOPK3610_01903</name>
</gene>
<dbReference type="InterPro" id="IPR022496">
    <property type="entry name" value="T6A_TsaB"/>
</dbReference>
<dbReference type="NCBIfam" id="TIGR01575">
    <property type="entry name" value="rimI"/>
    <property type="match status" value="1"/>
</dbReference>
<dbReference type="InterPro" id="IPR000905">
    <property type="entry name" value="Gcp-like_dom"/>
</dbReference>
<organism evidence="4">
    <name type="scientific">freshwater metagenome</name>
    <dbReference type="NCBI Taxonomy" id="449393"/>
    <lineage>
        <taxon>unclassified sequences</taxon>
        <taxon>metagenomes</taxon>
        <taxon>ecological metagenomes</taxon>
    </lineage>
</organism>
<dbReference type="Pfam" id="PF00583">
    <property type="entry name" value="Acetyltransf_1"/>
    <property type="match status" value="1"/>
</dbReference>
<dbReference type="CDD" id="cd04301">
    <property type="entry name" value="NAT_SF"/>
    <property type="match status" value="1"/>
</dbReference>